<keyword evidence="4" id="KW-0238">DNA-binding</keyword>
<dbReference type="Pfam" id="PF04542">
    <property type="entry name" value="Sigma70_r2"/>
    <property type="match status" value="1"/>
</dbReference>
<dbReference type="Gene3D" id="1.10.1740.10">
    <property type="match status" value="1"/>
</dbReference>
<feature type="compositionally biased region" description="Low complexity" evidence="6">
    <location>
        <begin position="1"/>
        <end position="14"/>
    </location>
</feature>
<evidence type="ECO:0000313" key="10">
    <source>
        <dbReference type="Proteomes" id="UP000295198"/>
    </source>
</evidence>
<evidence type="ECO:0000256" key="5">
    <source>
        <dbReference type="ARBA" id="ARBA00023163"/>
    </source>
</evidence>
<name>A0A4Q4Z0F0_9ACTN</name>
<comment type="caution">
    <text evidence="9">The sequence shown here is derived from an EMBL/GenBank/DDBJ whole genome shotgun (WGS) entry which is preliminary data.</text>
</comment>
<dbReference type="NCBIfam" id="TIGR02937">
    <property type="entry name" value="sigma70-ECF"/>
    <property type="match status" value="1"/>
</dbReference>
<dbReference type="Proteomes" id="UP000295198">
    <property type="component" value="Unassembled WGS sequence"/>
</dbReference>
<dbReference type="PANTHER" id="PTHR43133">
    <property type="entry name" value="RNA POLYMERASE ECF-TYPE SIGMA FACTO"/>
    <property type="match status" value="1"/>
</dbReference>
<proteinExistence type="inferred from homology"/>
<keyword evidence="3" id="KW-0731">Sigma factor</keyword>
<comment type="similarity">
    <text evidence="1">Belongs to the sigma-70 factor family. ECF subfamily.</text>
</comment>
<dbReference type="InterPro" id="IPR036388">
    <property type="entry name" value="WH-like_DNA-bd_sf"/>
</dbReference>
<reference evidence="9 10" key="1">
    <citation type="submission" date="2019-01" db="EMBL/GenBank/DDBJ databases">
        <title>Nocardioides guangzhouensis sp. nov., an actinobacterium isolated from soil.</title>
        <authorList>
            <person name="Fu Y."/>
            <person name="Cai Y."/>
            <person name="Lin Z."/>
            <person name="Chen P."/>
        </authorList>
    </citation>
    <scope>NUCLEOTIDE SEQUENCE [LARGE SCALE GENOMIC DNA]</scope>
    <source>
        <strain evidence="9 10">130</strain>
    </source>
</reference>
<sequence length="251" mass="28076">MACPSSRCPSSVSSQRKDSRSTAAILPAACPPRPRGAGQPVVWSPVRTIAGLGQERGRSIRRDLSTRSGARDCYPTGPARGRPAEATVRTAQDREYDWYFRACFAPVSRTVFLIVHDRCLAEDITQEALYRMLRHWRTVSRYEAPDAWVRRVAIRIAVREVQRAAARPVKERLGQPAVRYDDLPDPDVARAVAALAPMQRAAVVLYYWEDRPVAEIARVLEVSESTVKQHLHRARHRLAEVLGEEVSGDAG</sequence>
<dbReference type="AlphaFoldDB" id="A0A4Q4Z0F0"/>
<evidence type="ECO:0000259" key="7">
    <source>
        <dbReference type="Pfam" id="PF04542"/>
    </source>
</evidence>
<feature type="domain" description="RNA polymerase sigma-70 region 2" evidence="7">
    <location>
        <begin position="110"/>
        <end position="165"/>
    </location>
</feature>
<keyword evidence="2" id="KW-0805">Transcription regulation</keyword>
<evidence type="ECO:0000256" key="1">
    <source>
        <dbReference type="ARBA" id="ARBA00010641"/>
    </source>
</evidence>
<feature type="domain" description="RNA polymerase sigma factor 70 region 4 type 2" evidence="8">
    <location>
        <begin position="188"/>
        <end position="238"/>
    </location>
</feature>
<protein>
    <submittedName>
        <fullName evidence="9">Sigma-70 family RNA polymerase sigma factor</fullName>
    </submittedName>
</protein>
<evidence type="ECO:0000256" key="6">
    <source>
        <dbReference type="SAM" id="MobiDB-lite"/>
    </source>
</evidence>
<gene>
    <name evidence="9" type="ORF">EKO23_24155</name>
</gene>
<dbReference type="GO" id="GO:0003677">
    <property type="term" value="F:DNA binding"/>
    <property type="evidence" value="ECO:0007669"/>
    <property type="project" value="UniProtKB-KW"/>
</dbReference>
<feature type="region of interest" description="Disordered" evidence="6">
    <location>
        <begin position="1"/>
        <end position="22"/>
    </location>
</feature>
<keyword evidence="5" id="KW-0804">Transcription</keyword>
<dbReference type="InterPro" id="IPR014284">
    <property type="entry name" value="RNA_pol_sigma-70_dom"/>
</dbReference>
<evidence type="ECO:0000256" key="4">
    <source>
        <dbReference type="ARBA" id="ARBA00023125"/>
    </source>
</evidence>
<accession>A0A4Q4Z0F0</accession>
<dbReference type="CDD" id="cd06171">
    <property type="entry name" value="Sigma70_r4"/>
    <property type="match status" value="1"/>
</dbReference>
<evidence type="ECO:0000256" key="3">
    <source>
        <dbReference type="ARBA" id="ARBA00023082"/>
    </source>
</evidence>
<dbReference type="Pfam" id="PF08281">
    <property type="entry name" value="Sigma70_r4_2"/>
    <property type="match status" value="1"/>
</dbReference>
<organism evidence="9 10">
    <name type="scientific">Nocardioides guangzhouensis</name>
    <dbReference type="NCBI Taxonomy" id="2497878"/>
    <lineage>
        <taxon>Bacteria</taxon>
        <taxon>Bacillati</taxon>
        <taxon>Actinomycetota</taxon>
        <taxon>Actinomycetes</taxon>
        <taxon>Propionibacteriales</taxon>
        <taxon>Nocardioidaceae</taxon>
        <taxon>Nocardioides</taxon>
    </lineage>
</organism>
<dbReference type="OrthoDB" id="3688906at2"/>
<keyword evidence="10" id="KW-1185">Reference proteome</keyword>
<dbReference type="EMBL" id="SDKM01000081">
    <property type="protein sequence ID" value="RYP81010.1"/>
    <property type="molecule type" value="Genomic_DNA"/>
</dbReference>
<dbReference type="InterPro" id="IPR007627">
    <property type="entry name" value="RNA_pol_sigma70_r2"/>
</dbReference>
<dbReference type="InterPro" id="IPR039425">
    <property type="entry name" value="RNA_pol_sigma-70-like"/>
</dbReference>
<dbReference type="GO" id="GO:0016987">
    <property type="term" value="F:sigma factor activity"/>
    <property type="evidence" value="ECO:0007669"/>
    <property type="project" value="UniProtKB-KW"/>
</dbReference>
<dbReference type="InterPro" id="IPR013249">
    <property type="entry name" value="RNA_pol_sigma70_r4_t2"/>
</dbReference>
<dbReference type="InterPro" id="IPR013325">
    <property type="entry name" value="RNA_pol_sigma_r2"/>
</dbReference>
<dbReference type="GO" id="GO:0006352">
    <property type="term" value="P:DNA-templated transcription initiation"/>
    <property type="evidence" value="ECO:0007669"/>
    <property type="project" value="InterPro"/>
</dbReference>
<feature type="region of interest" description="Disordered" evidence="6">
    <location>
        <begin position="67"/>
        <end position="87"/>
    </location>
</feature>
<evidence type="ECO:0000313" key="9">
    <source>
        <dbReference type="EMBL" id="RYP81010.1"/>
    </source>
</evidence>
<dbReference type="Gene3D" id="1.10.10.10">
    <property type="entry name" value="Winged helix-like DNA-binding domain superfamily/Winged helix DNA-binding domain"/>
    <property type="match status" value="1"/>
</dbReference>
<evidence type="ECO:0000259" key="8">
    <source>
        <dbReference type="Pfam" id="PF08281"/>
    </source>
</evidence>
<evidence type="ECO:0000256" key="2">
    <source>
        <dbReference type="ARBA" id="ARBA00023015"/>
    </source>
</evidence>
<dbReference type="PANTHER" id="PTHR43133:SF50">
    <property type="entry name" value="ECF RNA POLYMERASE SIGMA FACTOR SIGM"/>
    <property type="match status" value="1"/>
</dbReference>
<dbReference type="SUPFAM" id="SSF88946">
    <property type="entry name" value="Sigma2 domain of RNA polymerase sigma factors"/>
    <property type="match status" value="1"/>
</dbReference>
<dbReference type="InterPro" id="IPR013324">
    <property type="entry name" value="RNA_pol_sigma_r3/r4-like"/>
</dbReference>
<dbReference type="SUPFAM" id="SSF88659">
    <property type="entry name" value="Sigma3 and sigma4 domains of RNA polymerase sigma factors"/>
    <property type="match status" value="1"/>
</dbReference>